<dbReference type="PANTHER" id="PTHR38325">
    <property type="entry name" value="MCG55969"/>
    <property type="match status" value="1"/>
</dbReference>
<evidence type="ECO:0000256" key="1">
    <source>
        <dbReference type="SAM" id="Phobius"/>
    </source>
</evidence>
<evidence type="ECO:0000313" key="2">
    <source>
        <dbReference type="Ensembl" id="ENSEEEP00000039446.2"/>
    </source>
</evidence>
<dbReference type="Pfam" id="PF17665">
    <property type="entry name" value="DUF5527"/>
    <property type="match status" value="1"/>
</dbReference>
<protein>
    <submittedName>
        <fullName evidence="2">Uncharacterized protein</fullName>
    </submittedName>
</protein>
<reference evidence="2" key="5">
    <citation type="submission" date="2025-09" db="UniProtKB">
        <authorList>
            <consortium name="Ensembl"/>
        </authorList>
    </citation>
    <scope>IDENTIFICATION</scope>
</reference>
<accession>A0A4W4GT90</accession>
<dbReference type="GeneTree" id="ENSGT00990000204198"/>
<keyword evidence="1" id="KW-0812">Transmembrane</keyword>
<feature type="transmembrane region" description="Helical" evidence="1">
    <location>
        <begin position="43"/>
        <end position="64"/>
    </location>
</feature>
<dbReference type="InterPro" id="IPR039954">
    <property type="entry name" value="DUF5527"/>
</dbReference>
<proteinExistence type="predicted"/>
<dbReference type="Ensembl" id="ENSEEET00000039898.2">
    <property type="protein sequence ID" value="ENSEEEP00000039446.2"/>
    <property type="gene ID" value="ENSEEEG00000018734.2"/>
</dbReference>
<dbReference type="AlphaFoldDB" id="A0A4W4GT90"/>
<reference evidence="2" key="3">
    <citation type="submission" date="2020-05" db="EMBL/GenBank/DDBJ databases">
        <title>Electrophorus electricus (electric eel) genome, fEleEle1, primary haplotype.</title>
        <authorList>
            <person name="Myers G."/>
            <person name="Meyer A."/>
            <person name="Fedrigo O."/>
            <person name="Formenti G."/>
            <person name="Rhie A."/>
            <person name="Tracey A."/>
            <person name="Sims Y."/>
            <person name="Jarvis E.D."/>
        </authorList>
    </citation>
    <scope>NUCLEOTIDE SEQUENCE [LARGE SCALE GENOMIC DNA]</scope>
</reference>
<keyword evidence="1" id="KW-0472">Membrane</keyword>
<name>A0A4W4GT90_ELEEL</name>
<keyword evidence="1" id="KW-1133">Transmembrane helix</keyword>
<organism evidence="2 3">
    <name type="scientific">Electrophorus electricus</name>
    <name type="common">Electric eel</name>
    <name type="synonym">Gymnotus electricus</name>
    <dbReference type="NCBI Taxonomy" id="8005"/>
    <lineage>
        <taxon>Eukaryota</taxon>
        <taxon>Metazoa</taxon>
        <taxon>Chordata</taxon>
        <taxon>Craniata</taxon>
        <taxon>Vertebrata</taxon>
        <taxon>Euteleostomi</taxon>
        <taxon>Actinopterygii</taxon>
        <taxon>Neopterygii</taxon>
        <taxon>Teleostei</taxon>
        <taxon>Ostariophysi</taxon>
        <taxon>Gymnotiformes</taxon>
        <taxon>Gymnotoidei</taxon>
        <taxon>Gymnotidae</taxon>
        <taxon>Electrophorus</taxon>
    </lineage>
</organism>
<reference evidence="2" key="4">
    <citation type="submission" date="2025-08" db="UniProtKB">
        <authorList>
            <consortium name="Ensembl"/>
        </authorList>
    </citation>
    <scope>IDENTIFICATION</scope>
</reference>
<reference evidence="3" key="2">
    <citation type="journal article" date="2017" name="Sci. Adv.">
        <title>A tail of two voltages: Proteomic comparison of the three electric organs of the electric eel.</title>
        <authorList>
            <person name="Traeger L.L."/>
            <person name="Sabat G."/>
            <person name="Barrett-Wilt G.A."/>
            <person name="Wells G.B."/>
            <person name="Sussman M.R."/>
        </authorList>
    </citation>
    <scope>NUCLEOTIDE SEQUENCE [LARGE SCALE GENOMIC DNA]</scope>
</reference>
<dbReference type="OMA" id="IASCIVF"/>
<evidence type="ECO:0000313" key="3">
    <source>
        <dbReference type="Proteomes" id="UP000314983"/>
    </source>
</evidence>
<reference evidence="3" key="1">
    <citation type="journal article" date="2014" name="Science">
        <title>Nonhuman genetics. Genomic basis for the convergent evolution of electric organs.</title>
        <authorList>
            <person name="Gallant J.R."/>
            <person name="Traeger L.L."/>
            <person name="Volkening J.D."/>
            <person name="Moffett H."/>
            <person name="Chen P.H."/>
            <person name="Novina C.D."/>
            <person name="Phillips G.N.Jr."/>
            <person name="Anand R."/>
            <person name="Wells G.B."/>
            <person name="Pinch M."/>
            <person name="Guth R."/>
            <person name="Unguez G.A."/>
            <person name="Albert J.S."/>
            <person name="Zakon H.H."/>
            <person name="Samanta M.P."/>
            <person name="Sussman M.R."/>
        </authorList>
    </citation>
    <scope>NUCLEOTIDE SEQUENCE [LARGE SCALE GENOMIC DNA]</scope>
</reference>
<sequence length="132" mass="14262">MTLRNSTVHTSSLSLNLSLNTSDLWAPPSPVAPTLVLHPPLPAIIVVLCLFLVFGSCVTFLAVCRWPGMCRPAPCPSWRPDSPVEPQLLLWKRLGSARGSFPAVAVGSFRRPMHPSALDFCPCVCVCMCACT</sequence>
<dbReference type="PANTHER" id="PTHR38325:SF1">
    <property type="entry name" value="GENE, 17455-RELATED"/>
    <property type="match status" value="1"/>
</dbReference>
<dbReference type="Proteomes" id="UP000314983">
    <property type="component" value="Chromosome 11"/>
</dbReference>
<keyword evidence="3" id="KW-1185">Reference proteome</keyword>